<dbReference type="Proteomes" id="UP001164187">
    <property type="component" value="Chromosome"/>
</dbReference>
<gene>
    <name evidence="7" type="ORF">O0R46_09375</name>
</gene>
<evidence type="ECO:0000313" key="7">
    <source>
        <dbReference type="EMBL" id="WAW14780.1"/>
    </source>
</evidence>
<evidence type="ECO:0000259" key="5">
    <source>
        <dbReference type="Pfam" id="PF00389"/>
    </source>
</evidence>
<keyword evidence="3" id="KW-0520">NAD</keyword>
<evidence type="ECO:0000256" key="4">
    <source>
        <dbReference type="RuleBase" id="RU003719"/>
    </source>
</evidence>
<dbReference type="InterPro" id="IPR006139">
    <property type="entry name" value="D-isomer_2_OHA_DH_cat_dom"/>
</dbReference>
<sequence>MIKILVTDGMEKNAVNKLKAQGFEVEEKFYEREELKEKIQEIDVIVVRSATKIDKDIINQALKTNKLKLIIRAGVGLDNIDVLYAEKNGINVRNTAGASTNAVAELVLGQMLVLARQIKIANMTLKDGIWNKKNLKGLEIQGKTLGIIGFGRIARNLANKAHLLGMNILYTDLIACIDENDAYTCTDLDTILREADYITIHTPLTEDTRNLIDAQCFEKMKDTAFLINCARGGIVVEEDLLEALNNNKIGGAALDCFVDEPNPIKDLLQHPLVSVTPHIGAATYEAQDRIGMEIVDIVNDRFAIIKDMVI</sequence>
<reference evidence="7" key="1">
    <citation type="submission" date="2022-12" db="EMBL/GenBank/DDBJ databases">
        <title>Peptostreptococcus.</title>
        <authorList>
            <person name="Lee S.H."/>
        </authorList>
    </citation>
    <scope>NUCLEOTIDE SEQUENCE</scope>
    <source>
        <strain evidence="7">CBA3647</strain>
    </source>
</reference>
<dbReference type="SUPFAM" id="SSF51735">
    <property type="entry name" value="NAD(P)-binding Rossmann-fold domains"/>
    <property type="match status" value="1"/>
</dbReference>
<keyword evidence="8" id="KW-1185">Reference proteome</keyword>
<evidence type="ECO:0000256" key="1">
    <source>
        <dbReference type="ARBA" id="ARBA00005854"/>
    </source>
</evidence>
<feature type="domain" description="D-isomer specific 2-hydroxyacid dehydrogenase NAD-binding" evidence="6">
    <location>
        <begin position="109"/>
        <end position="280"/>
    </location>
</feature>
<dbReference type="CDD" id="cd05303">
    <property type="entry name" value="PGDH_2"/>
    <property type="match status" value="1"/>
</dbReference>
<organism evidence="7 8">
    <name type="scientific">Peptostreptococcus equinus</name>
    <dbReference type="NCBI Taxonomy" id="3003601"/>
    <lineage>
        <taxon>Bacteria</taxon>
        <taxon>Bacillati</taxon>
        <taxon>Bacillota</taxon>
        <taxon>Clostridia</taxon>
        <taxon>Peptostreptococcales</taxon>
        <taxon>Peptostreptococcaceae</taxon>
        <taxon>Peptostreptococcus</taxon>
    </lineage>
</organism>
<dbReference type="Pfam" id="PF00389">
    <property type="entry name" value="2-Hacid_dh"/>
    <property type="match status" value="1"/>
</dbReference>
<dbReference type="Gene3D" id="3.40.50.720">
    <property type="entry name" value="NAD(P)-binding Rossmann-like Domain"/>
    <property type="match status" value="2"/>
</dbReference>
<evidence type="ECO:0000256" key="3">
    <source>
        <dbReference type="ARBA" id="ARBA00023027"/>
    </source>
</evidence>
<evidence type="ECO:0000259" key="6">
    <source>
        <dbReference type="Pfam" id="PF02826"/>
    </source>
</evidence>
<feature type="domain" description="D-isomer specific 2-hydroxyacid dehydrogenase catalytic" evidence="5">
    <location>
        <begin position="4"/>
        <end position="298"/>
    </location>
</feature>
<protein>
    <submittedName>
        <fullName evidence="7">D-2-hydroxyacid dehydrogenase</fullName>
    </submittedName>
</protein>
<evidence type="ECO:0000256" key="2">
    <source>
        <dbReference type="ARBA" id="ARBA00023002"/>
    </source>
</evidence>
<accession>A0ABY7JNV7</accession>
<proteinExistence type="inferred from homology"/>
<keyword evidence="2 4" id="KW-0560">Oxidoreductase</keyword>
<dbReference type="InterPro" id="IPR029753">
    <property type="entry name" value="D-isomer_DH_CS"/>
</dbReference>
<dbReference type="InterPro" id="IPR050418">
    <property type="entry name" value="D-iso_2-hydroxyacid_DH_PdxB"/>
</dbReference>
<dbReference type="InterPro" id="IPR006140">
    <property type="entry name" value="D-isomer_DH_NAD-bd"/>
</dbReference>
<dbReference type="EMBL" id="CP114052">
    <property type="protein sequence ID" value="WAW14780.1"/>
    <property type="molecule type" value="Genomic_DNA"/>
</dbReference>
<dbReference type="PANTHER" id="PTHR43761:SF1">
    <property type="entry name" value="D-ISOMER SPECIFIC 2-HYDROXYACID DEHYDROGENASE CATALYTIC DOMAIN-CONTAINING PROTEIN-RELATED"/>
    <property type="match status" value="1"/>
</dbReference>
<dbReference type="PANTHER" id="PTHR43761">
    <property type="entry name" value="D-ISOMER SPECIFIC 2-HYDROXYACID DEHYDROGENASE FAMILY PROTEIN (AFU_ORTHOLOGUE AFUA_1G13630)"/>
    <property type="match status" value="1"/>
</dbReference>
<comment type="similarity">
    <text evidence="1 4">Belongs to the D-isomer specific 2-hydroxyacid dehydrogenase family.</text>
</comment>
<dbReference type="RefSeq" id="WP_269311477.1">
    <property type="nucleotide sequence ID" value="NZ_CP114052.1"/>
</dbReference>
<dbReference type="Pfam" id="PF02826">
    <property type="entry name" value="2-Hacid_dh_C"/>
    <property type="match status" value="1"/>
</dbReference>
<dbReference type="PROSITE" id="PS00671">
    <property type="entry name" value="D_2_HYDROXYACID_DH_3"/>
    <property type="match status" value="1"/>
</dbReference>
<evidence type="ECO:0000313" key="8">
    <source>
        <dbReference type="Proteomes" id="UP001164187"/>
    </source>
</evidence>
<dbReference type="SUPFAM" id="SSF52283">
    <property type="entry name" value="Formate/glycerate dehydrogenase catalytic domain-like"/>
    <property type="match status" value="1"/>
</dbReference>
<name>A0ABY7JNV7_9FIRM</name>
<dbReference type="InterPro" id="IPR036291">
    <property type="entry name" value="NAD(P)-bd_dom_sf"/>
</dbReference>